<evidence type="ECO:0000313" key="2">
    <source>
        <dbReference type="Proteomes" id="UP000215914"/>
    </source>
</evidence>
<keyword evidence="2" id="KW-1185">Reference proteome</keyword>
<protein>
    <submittedName>
        <fullName evidence="1">Uncharacterized protein</fullName>
    </submittedName>
</protein>
<organism evidence="1 2">
    <name type="scientific">Helianthus annuus</name>
    <name type="common">Common sunflower</name>
    <dbReference type="NCBI Taxonomy" id="4232"/>
    <lineage>
        <taxon>Eukaryota</taxon>
        <taxon>Viridiplantae</taxon>
        <taxon>Streptophyta</taxon>
        <taxon>Embryophyta</taxon>
        <taxon>Tracheophyta</taxon>
        <taxon>Spermatophyta</taxon>
        <taxon>Magnoliopsida</taxon>
        <taxon>eudicotyledons</taxon>
        <taxon>Gunneridae</taxon>
        <taxon>Pentapetalae</taxon>
        <taxon>asterids</taxon>
        <taxon>campanulids</taxon>
        <taxon>Asterales</taxon>
        <taxon>Asteraceae</taxon>
        <taxon>Asteroideae</taxon>
        <taxon>Heliantheae alliance</taxon>
        <taxon>Heliantheae</taxon>
        <taxon>Helianthus</taxon>
    </lineage>
</organism>
<reference evidence="1" key="2">
    <citation type="submission" date="2020-06" db="EMBL/GenBank/DDBJ databases">
        <title>Helianthus annuus Genome sequencing and assembly Release 2.</title>
        <authorList>
            <person name="Gouzy J."/>
            <person name="Langlade N."/>
            <person name="Munos S."/>
        </authorList>
    </citation>
    <scope>NUCLEOTIDE SEQUENCE</scope>
    <source>
        <tissue evidence="1">Leaves</tissue>
    </source>
</reference>
<dbReference type="EMBL" id="MNCJ02000321">
    <property type="protein sequence ID" value="KAF5803259.1"/>
    <property type="molecule type" value="Genomic_DNA"/>
</dbReference>
<evidence type="ECO:0000313" key="1">
    <source>
        <dbReference type="EMBL" id="KAF5803259.1"/>
    </source>
</evidence>
<dbReference type="Gramene" id="mRNA:HanXRQr2_Chr06g0269221">
    <property type="protein sequence ID" value="mRNA:HanXRQr2_Chr06g0269221"/>
    <property type="gene ID" value="HanXRQr2_Chr06g0269221"/>
</dbReference>
<gene>
    <name evidence="1" type="ORF">HanXRQr2_Chr06g0269221</name>
</gene>
<dbReference type="AlphaFoldDB" id="A0A9K3IUC2"/>
<dbReference type="Proteomes" id="UP000215914">
    <property type="component" value="Unassembled WGS sequence"/>
</dbReference>
<reference evidence="1" key="1">
    <citation type="journal article" date="2017" name="Nature">
        <title>The sunflower genome provides insights into oil metabolism, flowering and Asterid evolution.</title>
        <authorList>
            <person name="Badouin H."/>
            <person name="Gouzy J."/>
            <person name="Grassa C.J."/>
            <person name="Murat F."/>
            <person name="Staton S.E."/>
            <person name="Cottret L."/>
            <person name="Lelandais-Briere C."/>
            <person name="Owens G.L."/>
            <person name="Carrere S."/>
            <person name="Mayjonade B."/>
            <person name="Legrand L."/>
            <person name="Gill N."/>
            <person name="Kane N.C."/>
            <person name="Bowers J.E."/>
            <person name="Hubner S."/>
            <person name="Bellec A."/>
            <person name="Berard A."/>
            <person name="Berges H."/>
            <person name="Blanchet N."/>
            <person name="Boniface M.C."/>
            <person name="Brunel D."/>
            <person name="Catrice O."/>
            <person name="Chaidir N."/>
            <person name="Claudel C."/>
            <person name="Donnadieu C."/>
            <person name="Faraut T."/>
            <person name="Fievet G."/>
            <person name="Helmstetter N."/>
            <person name="King M."/>
            <person name="Knapp S.J."/>
            <person name="Lai Z."/>
            <person name="Le Paslier M.C."/>
            <person name="Lippi Y."/>
            <person name="Lorenzon L."/>
            <person name="Mandel J.R."/>
            <person name="Marage G."/>
            <person name="Marchand G."/>
            <person name="Marquand E."/>
            <person name="Bret-Mestries E."/>
            <person name="Morien E."/>
            <person name="Nambeesan S."/>
            <person name="Nguyen T."/>
            <person name="Pegot-Espagnet P."/>
            <person name="Pouilly N."/>
            <person name="Raftis F."/>
            <person name="Sallet E."/>
            <person name="Schiex T."/>
            <person name="Thomas J."/>
            <person name="Vandecasteele C."/>
            <person name="Vares D."/>
            <person name="Vear F."/>
            <person name="Vautrin S."/>
            <person name="Crespi M."/>
            <person name="Mangin B."/>
            <person name="Burke J.M."/>
            <person name="Salse J."/>
            <person name="Munos S."/>
            <person name="Vincourt P."/>
            <person name="Rieseberg L.H."/>
            <person name="Langlade N.B."/>
        </authorList>
    </citation>
    <scope>NUCLEOTIDE SEQUENCE</scope>
    <source>
        <tissue evidence="1">Leaves</tissue>
    </source>
</reference>
<comment type="caution">
    <text evidence="1">The sequence shown here is derived from an EMBL/GenBank/DDBJ whole genome shotgun (WGS) entry which is preliminary data.</text>
</comment>
<accession>A0A9K3IUC2</accession>
<sequence>MQQLQLVHESPEHLHTCLRSASLRDMVSDSLLPYQRIPAQTNIITG</sequence>
<proteinExistence type="predicted"/>
<name>A0A9K3IUC2_HELAN</name>